<gene>
    <name evidence="1" type="ORF">PG993_005502</name>
</gene>
<protein>
    <submittedName>
        <fullName evidence="1">Uncharacterized protein</fullName>
    </submittedName>
</protein>
<comment type="caution">
    <text evidence="1">The sequence shown here is derived from an EMBL/GenBank/DDBJ whole genome shotgun (WGS) entry which is preliminary data.</text>
</comment>
<proteinExistence type="predicted"/>
<dbReference type="Proteomes" id="UP001444661">
    <property type="component" value="Unassembled WGS sequence"/>
</dbReference>
<organism evidence="1 2">
    <name type="scientific">Apiospora rasikravindrae</name>
    <dbReference type="NCBI Taxonomy" id="990691"/>
    <lineage>
        <taxon>Eukaryota</taxon>
        <taxon>Fungi</taxon>
        <taxon>Dikarya</taxon>
        <taxon>Ascomycota</taxon>
        <taxon>Pezizomycotina</taxon>
        <taxon>Sordariomycetes</taxon>
        <taxon>Xylariomycetidae</taxon>
        <taxon>Amphisphaeriales</taxon>
        <taxon>Apiosporaceae</taxon>
        <taxon>Apiospora</taxon>
    </lineage>
</organism>
<evidence type="ECO:0000313" key="1">
    <source>
        <dbReference type="EMBL" id="KAK8045478.1"/>
    </source>
</evidence>
<sequence length="174" mass="19466">MSRPPLHLVPDTARHNRQNLLEFGSSLLTGVFYITLAGAERAMPTAVAIAEDRVIQHVLDMNKEDPSRHQALPGGWSHDFVAWLVDKATWDIICEDIAQNDEFNPQAKFGAIFPQPDQSASPFDTWLPSINETKSSETQLDQQMSQQDDMDLIDKVLKDLEIASKALAKEHVTS</sequence>
<evidence type="ECO:0000313" key="2">
    <source>
        <dbReference type="Proteomes" id="UP001444661"/>
    </source>
</evidence>
<reference evidence="1 2" key="1">
    <citation type="submission" date="2023-01" db="EMBL/GenBank/DDBJ databases">
        <title>Analysis of 21 Apiospora genomes using comparative genomics revels a genus with tremendous synthesis potential of carbohydrate active enzymes and secondary metabolites.</title>
        <authorList>
            <person name="Sorensen T."/>
        </authorList>
    </citation>
    <scope>NUCLEOTIDE SEQUENCE [LARGE SCALE GENOMIC DNA]</scope>
    <source>
        <strain evidence="1 2">CBS 33761</strain>
    </source>
</reference>
<accession>A0ABR1TFR6</accession>
<dbReference type="EMBL" id="JAQQWK010000003">
    <property type="protein sequence ID" value="KAK8045478.1"/>
    <property type="molecule type" value="Genomic_DNA"/>
</dbReference>
<name>A0ABR1TFR6_9PEZI</name>
<keyword evidence="2" id="KW-1185">Reference proteome</keyword>